<evidence type="ECO:0000256" key="3">
    <source>
        <dbReference type="ARBA" id="ARBA00022448"/>
    </source>
</evidence>
<dbReference type="Gene3D" id="1.20.1510.10">
    <property type="entry name" value="Cation efflux protein transmembrane domain"/>
    <property type="match status" value="1"/>
</dbReference>
<evidence type="ECO:0000313" key="12">
    <source>
        <dbReference type="EMBL" id="MBJ7542556.1"/>
    </source>
</evidence>
<evidence type="ECO:0000259" key="10">
    <source>
        <dbReference type="Pfam" id="PF01545"/>
    </source>
</evidence>
<comment type="caution">
    <text evidence="12">The sequence shown here is derived from an EMBL/GenBank/DDBJ whole genome shotgun (WGS) entry which is preliminary data.</text>
</comment>
<evidence type="ECO:0000259" key="11">
    <source>
        <dbReference type="Pfam" id="PF16916"/>
    </source>
</evidence>
<dbReference type="InterPro" id="IPR050681">
    <property type="entry name" value="CDF/SLC30A"/>
</dbReference>
<dbReference type="GO" id="GO:0005886">
    <property type="term" value="C:plasma membrane"/>
    <property type="evidence" value="ECO:0007669"/>
    <property type="project" value="TreeGrafter"/>
</dbReference>
<comment type="subcellular location">
    <subcellularLocation>
        <location evidence="1">Membrane</location>
        <topology evidence="1">Multi-pass membrane protein</topology>
    </subcellularLocation>
</comment>
<name>A0A8I1GF40_9HYPH</name>
<dbReference type="InterPro" id="IPR036837">
    <property type="entry name" value="Cation_efflux_CTD_sf"/>
</dbReference>
<evidence type="ECO:0000313" key="13">
    <source>
        <dbReference type="Proteomes" id="UP000623250"/>
    </source>
</evidence>
<dbReference type="InterPro" id="IPR027469">
    <property type="entry name" value="Cation_efflux_TMD_sf"/>
</dbReference>
<keyword evidence="7" id="KW-0406">Ion transport</keyword>
<keyword evidence="4 9" id="KW-0812">Transmembrane</keyword>
<dbReference type="SUPFAM" id="SSF161111">
    <property type="entry name" value="Cation efflux protein transmembrane domain-like"/>
    <property type="match status" value="1"/>
</dbReference>
<keyword evidence="8 9" id="KW-0472">Membrane</keyword>
<dbReference type="InterPro" id="IPR002524">
    <property type="entry name" value="Cation_efflux"/>
</dbReference>
<comment type="similarity">
    <text evidence="2">Belongs to the cation diffusion facilitator (CDF) transporter (TC 2.A.4) family. SLC30A subfamily.</text>
</comment>
<evidence type="ECO:0000256" key="2">
    <source>
        <dbReference type="ARBA" id="ARBA00008873"/>
    </source>
</evidence>
<keyword evidence="13" id="KW-1185">Reference proteome</keyword>
<dbReference type="PANTHER" id="PTHR11562">
    <property type="entry name" value="CATION EFFLUX PROTEIN/ ZINC TRANSPORTER"/>
    <property type="match status" value="1"/>
</dbReference>
<feature type="transmembrane region" description="Helical" evidence="9">
    <location>
        <begin position="127"/>
        <end position="151"/>
    </location>
</feature>
<feature type="domain" description="Cation efflux protein transmembrane" evidence="10">
    <location>
        <begin position="31"/>
        <end position="217"/>
    </location>
</feature>
<evidence type="ECO:0000256" key="8">
    <source>
        <dbReference type="ARBA" id="ARBA00023136"/>
    </source>
</evidence>
<feature type="domain" description="Cation efflux protein cytoplasmic" evidence="11">
    <location>
        <begin position="225"/>
        <end position="297"/>
    </location>
</feature>
<dbReference type="Pfam" id="PF01545">
    <property type="entry name" value="Cation_efflux"/>
    <property type="match status" value="1"/>
</dbReference>
<accession>A0A8I1GF40</accession>
<feature type="transmembrane region" description="Helical" evidence="9">
    <location>
        <begin position="91"/>
        <end position="115"/>
    </location>
</feature>
<dbReference type="EMBL" id="JAEMUK010000007">
    <property type="protein sequence ID" value="MBJ7542556.1"/>
    <property type="molecule type" value="Genomic_DNA"/>
</dbReference>
<dbReference type="SUPFAM" id="SSF160240">
    <property type="entry name" value="Cation efflux protein cytoplasmic domain-like"/>
    <property type="match status" value="1"/>
</dbReference>
<evidence type="ECO:0000256" key="6">
    <source>
        <dbReference type="ARBA" id="ARBA00022989"/>
    </source>
</evidence>
<evidence type="ECO:0000256" key="4">
    <source>
        <dbReference type="ARBA" id="ARBA00022692"/>
    </source>
</evidence>
<keyword evidence="5" id="KW-0864">Zinc transport</keyword>
<dbReference type="PANTHER" id="PTHR11562:SF17">
    <property type="entry name" value="RE54080P-RELATED"/>
    <property type="match status" value="1"/>
</dbReference>
<gene>
    <name evidence="12" type="ORF">JDN41_03190</name>
</gene>
<feature type="transmembrane region" description="Helical" evidence="9">
    <location>
        <begin position="28"/>
        <end position="49"/>
    </location>
</feature>
<proteinExistence type="inferred from homology"/>
<keyword evidence="6 9" id="KW-1133">Transmembrane helix</keyword>
<feature type="transmembrane region" description="Helical" evidence="9">
    <location>
        <begin position="191"/>
        <end position="212"/>
    </location>
</feature>
<evidence type="ECO:0000256" key="1">
    <source>
        <dbReference type="ARBA" id="ARBA00004141"/>
    </source>
</evidence>
<organism evidence="12 13">
    <name type="scientific">Rhodomicrobium udaipurense</name>
    <dbReference type="NCBI Taxonomy" id="1202716"/>
    <lineage>
        <taxon>Bacteria</taxon>
        <taxon>Pseudomonadati</taxon>
        <taxon>Pseudomonadota</taxon>
        <taxon>Alphaproteobacteria</taxon>
        <taxon>Hyphomicrobiales</taxon>
        <taxon>Hyphomicrobiaceae</taxon>
        <taxon>Rhodomicrobium</taxon>
    </lineage>
</organism>
<evidence type="ECO:0000256" key="7">
    <source>
        <dbReference type="ARBA" id="ARBA00023065"/>
    </source>
</evidence>
<evidence type="ECO:0000256" key="5">
    <source>
        <dbReference type="ARBA" id="ARBA00022906"/>
    </source>
</evidence>
<evidence type="ECO:0000256" key="9">
    <source>
        <dbReference type="SAM" id="Phobius"/>
    </source>
</evidence>
<dbReference type="InterPro" id="IPR058533">
    <property type="entry name" value="Cation_efflux_TM"/>
</dbReference>
<dbReference type="NCBIfam" id="TIGR01297">
    <property type="entry name" value="CDF"/>
    <property type="match status" value="1"/>
</dbReference>
<sequence>MHGHNHDSSHGHSHAHAHGHAPQNFQSAFAIAVGLNIALVVAQVVYGVIANSVALLADAGHNLSDVFGLLLAWGAATAAKKRPTERFTYGYRSTSILAALANAIILLIAVGAIALEAGRRFFYPEPVAAGGVMIASAIGIVINGGTALLFMRGRHGDINIRGAYLHLAADAGVSVGVLLAAFAIWQTGWMWVDPLVSLAIAGVIVAGTWGLLRDSVNMALQAVPPGIDPVAVRRHLEALPGVACIHDLHIWAMSTTETALTCHLVMPAGHPGDAFIARAGHDLHEEFGIEHVTLQIERGDAESCALAPDNVV</sequence>
<dbReference type="GO" id="GO:0005385">
    <property type="term" value="F:zinc ion transmembrane transporter activity"/>
    <property type="evidence" value="ECO:0007669"/>
    <property type="project" value="TreeGrafter"/>
</dbReference>
<keyword evidence="3" id="KW-0813">Transport</keyword>
<dbReference type="InterPro" id="IPR027470">
    <property type="entry name" value="Cation_efflux_CTD"/>
</dbReference>
<dbReference type="RefSeq" id="WP_199502282.1">
    <property type="nucleotide sequence ID" value="NZ_JAEMUK010000007.1"/>
</dbReference>
<feature type="transmembrane region" description="Helical" evidence="9">
    <location>
        <begin position="163"/>
        <end position="185"/>
    </location>
</feature>
<dbReference type="Proteomes" id="UP000623250">
    <property type="component" value="Unassembled WGS sequence"/>
</dbReference>
<protein>
    <submittedName>
        <fullName evidence="12">Cation transporter</fullName>
    </submittedName>
</protein>
<keyword evidence="5" id="KW-0862">Zinc</keyword>
<reference evidence="12 13" key="1">
    <citation type="submission" date="2020-12" db="EMBL/GenBank/DDBJ databases">
        <title>Revised draft genomes of Rhodomicrobium vannielii ATCC 17100 and Rhodomicrobium udaipurense JA643.</title>
        <authorList>
            <person name="Conners E.M."/>
            <person name="Davenport E.J."/>
            <person name="Bose A."/>
        </authorList>
    </citation>
    <scope>NUCLEOTIDE SEQUENCE [LARGE SCALE GENOMIC DNA]</scope>
    <source>
        <strain evidence="12 13">JA643</strain>
    </source>
</reference>
<dbReference type="AlphaFoldDB" id="A0A8I1GF40"/>
<dbReference type="Pfam" id="PF16916">
    <property type="entry name" value="ZT_dimer"/>
    <property type="match status" value="1"/>
</dbReference>